<dbReference type="InterPro" id="IPR029055">
    <property type="entry name" value="Ntn_hydrolases_N"/>
</dbReference>
<dbReference type="EMBL" id="QJKC01000001">
    <property type="protein sequence ID" value="PXX51272.1"/>
    <property type="molecule type" value="Genomic_DNA"/>
</dbReference>
<sequence length="227" mass="23419">MTFSIAARCPETGMLGVAVASSSIAVASRCCHLQAGVGAVMSQNVTNPLLGPLALQAMASGLRGAALLQQLAQADPYLQWRQLLLLPARGEGSTFSGQHALGIHATASGADCLAGGNILHGDSIPQQMVAAFAASSGHLADRLLAAMQAAVAAGGEAGPIHAAGLKLVASQAWPVIDLRIDWSDGEPIAELSQLWQRYRPQMQDYITRAENPEHAPGFAVPGVAASR</sequence>
<dbReference type="GO" id="GO:0016787">
    <property type="term" value="F:hydrolase activity"/>
    <property type="evidence" value="ECO:0007669"/>
    <property type="project" value="UniProtKB-KW"/>
</dbReference>
<dbReference type="InterPro" id="IPR010430">
    <property type="entry name" value="DUF1028"/>
</dbReference>
<keyword evidence="2" id="KW-1185">Reference proteome</keyword>
<dbReference type="AlphaFoldDB" id="A0A318JJR4"/>
<reference evidence="1 2" key="1">
    <citation type="submission" date="2018-05" db="EMBL/GenBank/DDBJ databases">
        <title>Genomic Encyclopedia of Type Strains, Phase IV (KMG-IV): sequencing the most valuable type-strain genomes for metagenomic binning, comparative biology and taxonomic classification.</title>
        <authorList>
            <person name="Goeker M."/>
        </authorList>
    </citation>
    <scope>NUCLEOTIDE SEQUENCE [LARGE SCALE GENOMIC DNA]</scope>
    <source>
        <strain evidence="1 2">DSM 25134</strain>
    </source>
</reference>
<accession>A0A318JJR4</accession>
<dbReference type="Gene3D" id="3.60.20.10">
    <property type="entry name" value="Glutamine Phosphoribosylpyrophosphate, subunit 1, domain 1"/>
    <property type="match status" value="1"/>
</dbReference>
<evidence type="ECO:0000313" key="2">
    <source>
        <dbReference type="Proteomes" id="UP000248395"/>
    </source>
</evidence>
<dbReference type="SUPFAM" id="SSF56235">
    <property type="entry name" value="N-terminal nucleophile aminohydrolases (Ntn hydrolases)"/>
    <property type="match status" value="1"/>
</dbReference>
<protein>
    <submittedName>
        <fullName evidence="1">Putative Ntn-hydrolase superfamily protein</fullName>
    </submittedName>
</protein>
<evidence type="ECO:0000313" key="1">
    <source>
        <dbReference type="EMBL" id="PXX51272.1"/>
    </source>
</evidence>
<gene>
    <name evidence="1" type="ORF">DFR38_101334</name>
</gene>
<dbReference type="Pfam" id="PF06267">
    <property type="entry name" value="DUF1028"/>
    <property type="match status" value="1"/>
</dbReference>
<comment type="caution">
    <text evidence="1">The sequence shown here is derived from an EMBL/GenBank/DDBJ whole genome shotgun (WGS) entry which is preliminary data.</text>
</comment>
<keyword evidence="1" id="KW-0378">Hydrolase</keyword>
<dbReference type="PANTHER" id="PTHR39328:SF1">
    <property type="entry name" value="BLL2871 PROTEIN"/>
    <property type="match status" value="1"/>
</dbReference>
<dbReference type="Proteomes" id="UP000248395">
    <property type="component" value="Unassembled WGS sequence"/>
</dbReference>
<proteinExistence type="predicted"/>
<dbReference type="PANTHER" id="PTHR39328">
    <property type="entry name" value="BLL2871 PROTEIN"/>
    <property type="match status" value="1"/>
</dbReference>
<organism evidence="1 2">
    <name type="scientific">Aquitalea magnusonii</name>
    <dbReference type="NCBI Taxonomy" id="332411"/>
    <lineage>
        <taxon>Bacteria</taxon>
        <taxon>Pseudomonadati</taxon>
        <taxon>Pseudomonadota</taxon>
        <taxon>Betaproteobacteria</taxon>
        <taxon>Neisseriales</taxon>
        <taxon>Chromobacteriaceae</taxon>
        <taxon>Aquitalea</taxon>
    </lineage>
</organism>
<name>A0A318JJR4_9NEIS</name>
<dbReference type="RefSeq" id="WP_059286164.1">
    <property type="nucleotide sequence ID" value="NZ_LNQU01000061.1"/>
</dbReference>
<dbReference type="OrthoDB" id="9790012at2"/>